<keyword evidence="4 6" id="KW-1133">Transmembrane helix</keyword>
<feature type="transmembrane region" description="Helical" evidence="6">
    <location>
        <begin position="7"/>
        <end position="24"/>
    </location>
</feature>
<reference evidence="7 8" key="1">
    <citation type="submission" date="2020-07" db="EMBL/GenBank/DDBJ databases">
        <title>Description of Kordia aestuariivivens sp. nov., isolated from a tidal flat.</title>
        <authorList>
            <person name="Park S."/>
            <person name="Yoon J.-H."/>
        </authorList>
    </citation>
    <scope>NUCLEOTIDE SEQUENCE [LARGE SCALE GENOMIC DNA]</scope>
    <source>
        <strain evidence="7 8">YSTF-M3</strain>
    </source>
</reference>
<dbReference type="EMBL" id="JACGWS010000010">
    <property type="protein sequence ID" value="MBC8756161.1"/>
    <property type="molecule type" value="Genomic_DNA"/>
</dbReference>
<evidence type="ECO:0000256" key="2">
    <source>
        <dbReference type="ARBA" id="ARBA00007375"/>
    </source>
</evidence>
<evidence type="ECO:0000256" key="5">
    <source>
        <dbReference type="ARBA" id="ARBA00023136"/>
    </source>
</evidence>
<gene>
    <name evidence="7" type="ORF">H2O64_15905</name>
</gene>
<organism evidence="7 8">
    <name type="scientific">Kordia aestuariivivens</name>
    <dbReference type="NCBI Taxonomy" id="2759037"/>
    <lineage>
        <taxon>Bacteria</taxon>
        <taxon>Pseudomonadati</taxon>
        <taxon>Bacteroidota</taxon>
        <taxon>Flavobacteriia</taxon>
        <taxon>Flavobacteriales</taxon>
        <taxon>Flavobacteriaceae</taxon>
        <taxon>Kordia</taxon>
    </lineage>
</organism>
<evidence type="ECO:0000313" key="8">
    <source>
        <dbReference type="Proteomes" id="UP000619238"/>
    </source>
</evidence>
<evidence type="ECO:0000256" key="4">
    <source>
        <dbReference type="ARBA" id="ARBA00022989"/>
    </source>
</evidence>
<comment type="similarity">
    <text evidence="2">Belongs to the TMEM86 family.</text>
</comment>
<comment type="subcellular location">
    <subcellularLocation>
        <location evidence="1">Membrane</location>
        <topology evidence="1">Multi-pass membrane protein</topology>
    </subcellularLocation>
</comment>
<evidence type="ECO:0000256" key="6">
    <source>
        <dbReference type="SAM" id="Phobius"/>
    </source>
</evidence>
<feature type="transmembrane region" description="Helical" evidence="6">
    <location>
        <begin position="162"/>
        <end position="181"/>
    </location>
</feature>
<proteinExistence type="inferred from homology"/>
<feature type="transmembrane region" description="Helical" evidence="6">
    <location>
        <begin position="76"/>
        <end position="95"/>
    </location>
</feature>
<evidence type="ECO:0000313" key="7">
    <source>
        <dbReference type="EMBL" id="MBC8756161.1"/>
    </source>
</evidence>
<comment type="caution">
    <text evidence="7">The sequence shown here is derived from an EMBL/GenBank/DDBJ whole genome shotgun (WGS) entry which is preliminary data.</text>
</comment>
<name>A0ABR7QC52_9FLAO</name>
<feature type="transmembrane region" description="Helical" evidence="6">
    <location>
        <begin position="132"/>
        <end position="155"/>
    </location>
</feature>
<protein>
    <recommendedName>
        <fullName evidence="9">YhhN-like protein</fullName>
    </recommendedName>
</protein>
<feature type="transmembrane region" description="Helical" evidence="6">
    <location>
        <begin position="30"/>
        <end position="47"/>
    </location>
</feature>
<dbReference type="RefSeq" id="WP_187563204.1">
    <property type="nucleotide sequence ID" value="NZ_JACGWS010000010.1"/>
</dbReference>
<keyword evidence="3 6" id="KW-0812">Transmembrane</keyword>
<feature type="transmembrane region" description="Helical" evidence="6">
    <location>
        <begin position="187"/>
        <end position="207"/>
    </location>
</feature>
<evidence type="ECO:0000256" key="3">
    <source>
        <dbReference type="ARBA" id="ARBA00022692"/>
    </source>
</evidence>
<keyword evidence="5 6" id="KW-0472">Membrane</keyword>
<dbReference type="Proteomes" id="UP000619238">
    <property type="component" value="Unassembled WGS sequence"/>
</dbReference>
<evidence type="ECO:0000256" key="1">
    <source>
        <dbReference type="ARBA" id="ARBA00004141"/>
    </source>
</evidence>
<evidence type="ECO:0008006" key="9">
    <source>
        <dbReference type="Google" id="ProtNLM"/>
    </source>
</evidence>
<sequence length="213" mass="25246">MPTRKLLTYLYFIIMLFDAFAVFFPDIINRRYTTYFPLPILMLLYLLSVKKINWFYVIGLVCTFLGVVFFSKQFYFKLGLVFYAVGVLFYVLICLKQAAIISVKSVIVATIPFLIIYLVPLILYADAVQVDIFNYIILYVFFVGSFFFISSLIYFNQRNNRNLWLFSSGILFVISTTIHGYNMFFGYVKIVQFFVIITFILMHYAMYRYIIHK</sequence>
<feature type="transmembrane region" description="Helical" evidence="6">
    <location>
        <begin position="107"/>
        <end position="126"/>
    </location>
</feature>
<keyword evidence="8" id="KW-1185">Reference proteome</keyword>
<dbReference type="InterPro" id="IPR012506">
    <property type="entry name" value="TMEM86B-like"/>
</dbReference>
<feature type="transmembrane region" description="Helical" evidence="6">
    <location>
        <begin position="54"/>
        <end position="70"/>
    </location>
</feature>
<dbReference type="Pfam" id="PF07947">
    <property type="entry name" value="YhhN"/>
    <property type="match status" value="1"/>
</dbReference>
<accession>A0ABR7QC52</accession>